<feature type="transmembrane region" description="Helical" evidence="2">
    <location>
        <begin position="91"/>
        <end position="114"/>
    </location>
</feature>
<evidence type="ECO:0000313" key="4">
    <source>
        <dbReference type="Proteomes" id="UP000193317"/>
    </source>
</evidence>
<sequence length="250" mass="25728">MSAEDDDPERRIRELERPLADTARASELGGAPPAFDPAYQAYPPPPPGPVPPPTGAPPPIGPPPIAPPPPSYGYEAPFPGATPRSSSGVRVFWILAALFIIGVLVLVGGIALYVSRQLHREYVVTPEPSTSVITSLPRSTPRSPGPSKSPTSPTSPASSAPPPGGTLTVTGVGENKSIVCNDSVVTVSGISNKVVITGHCASLTVSGLKNTVTVDAADTIDASGIENRITYHSGSPKISKSGDKNFVEQG</sequence>
<protein>
    <recommendedName>
        <fullName evidence="5">DUF3060 domain-containing protein</fullName>
    </recommendedName>
</protein>
<dbReference type="EMBL" id="LQPW01000015">
    <property type="protein sequence ID" value="ORX16048.1"/>
    <property type="molecule type" value="Genomic_DNA"/>
</dbReference>
<keyword evidence="2" id="KW-0472">Membrane</keyword>
<keyword evidence="2" id="KW-0812">Transmembrane</keyword>
<feature type="compositionally biased region" description="Basic and acidic residues" evidence="1">
    <location>
        <begin position="8"/>
        <end position="19"/>
    </location>
</feature>
<dbReference type="OrthoDB" id="4697236at2"/>
<proteinExistence type="predicted"/>
<dbReference type="InterPro" id="IPR021417">
    <property type="entry name" value="DUF3060"/>
</dbReference>
<organism evidence="3 4">
    <name type="scientific">Mycobacterium szulgai</name>
    <dbReference type="NCBI Taxonomy" id="1787"/>
    <lineage>
        <taxon>Bacteria</taxon>
        <taxon>Bacillati</taxon>
        <taxon>Actinomycetota</taxon>
        <taxon>Actinomycetes</taxon>
        <taxon>Mycobacteriales</taxon>
        <taxon>Mycobacteriaceae</taxon>
        <taxon>Mycobacterium</taxon>
    </lineage>
</organism>
<evidence type="ECO:0008006" key="5">
    <source>
        <dbReference type="Google" id="ProtNLM"/>
    </source>
</evidence>
<dbReference type="Pfam" id="PF11259">
    <property type="entry name" value="DUF3060"/>
    <property type="match status" value="1"/>
</dbReference>
<feature type="compositionally biased region" description="Low complexity" evidence="1">
    <location>
        <begin position="31"/>
        <end position="41"/>
    </location>
</feature>
<gene>
    <name evidence="3" type="ORF">AWC27_18820</name>
</gene>
<evidence type="ECO:0000256" key="1">
    <source>
        <dbReference type="SAM" id="MobiDB-lite"/>
    </source>
</evidence>
<dbReference type="RefSeq" id="WP_085669273.1">
    <property type="nucleotide sequence ID" value="NZ_JACKRU010000164.1"/>
</dbReference>
<keyword evidence="4" id="KW-1185">Reference proteome</keyword>
<feature type="compositionally biased region" description="Pro residues" evidence="1">
    <location>
        <begin position="42"/>
        <end position="68"/>
    </location>
</feature>
<accession>A0A1X2FCJ5</accession>
<comment type="caution">
    <text evidence="3">The sequence shown here is derived from an EMBL/GenBank/DDBJ whole genome shotgun (WGS) entry which is preliminary data.</text>
</comment>
<evidence type="ECO:0000256" key="2">
    <source>
        <dbReference type="SAM" id="Phobius"/>
    </source>
</evidence>
<reference evidence="3 4" key="1">
    <citation type="submission" date="2016-01" db="EMBL/GenBank/DDBJ databases">
        <title>The new phylogeny of the genus Mycobacterium.</title>
        <authorList>
            <person name="Tarcisio F."/>
            <person name="Conor M."/>
            <person name="Antonella G."/>
            <person name="Elisabetta G."/>
            <person name="Giulia F.S."/>
            <person name="Sara T."/>
            <person name="Anna F."/>
            <person name="Clotilde B."/>
            <person name="Roberto B."/>
            <person name="Veronica D.S."/>
            <person name="Fabio R."/>
            <person name="Monica P."/>
            <person name="Olivier J."/>
            <person name="Enrico T."/>
            <person name="Nicola S."/>
        </authorList>
    </citation>
    <scope>NUCLEOTIDE SEQUENCE [LARGE SCALE GENOMIC DNA]</scope>
    <source>
        <strain evidence="3 4">DSM 44166</strain>
    </source>
</reference>
<keyword evidence="2" id="KW-1133">Transmembrane helix</keyword>
<dbReference type="Proteomes" id="UP000193317">
    <property type="component" value="Unassembled WGS sequence"/>
</dbReference>
<feature type="region of interest" description="Disordered" evidence="1">
    <location>
        <begin position="1"/>
        <end position="68"/>
    </location>
</feature>
<feature type="region of interest" description="Disordered" evidence="1">
    <location>
        <begin position="126"/>
        <end position="170"/>
    </location>
</feature>
<evidence type="ECO:0000313" key="3">
    <source>
        <dbReference type="EMBL" id="ORX16048.1"/>
    </source>
</evidence>
<name>A0A1X2FCJ5_MYCSZ</name>
<feature type="compositionally biased region" description="Low complexity" evidence="1">
    <location>
        <begin position="134"/>
        <end position="158"/>
    </location>
</feature>
<dbReference type="AlphaFoldDB" id="A0A1X2FCJ5"/>